<dbReference type="EMBL" id="SMKZ01000037">
    <property type="protein sequence ID" value="TDE02195.1"/>
    <property type="molecule type" value="Genomic_DNA"/>
</dbReference>
<dbReference type="OrthoDB" id="3778270at2"/>
<protein>
    <submittedName>
        <fullName evidence="1">Nitroreductase family deazaflavin-dependent oxidoreductase</fullName>
    </submittedName>
</protein>
<accession>A0A4R5CWB9</accession>
<dbReference type="InterPro" id="IPR012349">
    <property type="entry name" value="Split_barrel_FMN-bd"/>
</dbReference>
<organism evidence="1 2">
    <name type="scientific">Jiangella asiatica</name>
    <dbReference type="NCBI Taxonomy" id="2530372"/>
    <lineage>
        <taxon>Bacteria</taxon>
        <taxon>Bacillati</taxon>
        <taxon>Actinomycetota</taxon>
        <taxon>Actinomycetes</taxon>
        <taxon>Jiangellales</taxon>
        <taxon>Jiangellaceae</taxon>
        <taxon>Jiangella</taxon>
    </lineage>
</organism>
<dbReference type="InterPro" id="IPR004378">
    <property type="entry name" value="F420H2_quin_Rdtase"/>
</dbReference>
<dbReference type="Proteomes" id="UP000294739">
    <property type="component" value="Unassembled WGS sequence"/>
</dbReference>
<dbReference type="InParanoid" id="A0A4R5CWB9"/>
<evidence type="ECO:0000313" key="1">
    <source>
        <dbReference type="EMBL" id="TDE02195.1"/>
    </source>
</evidence>
<dbReference type="GO" id="GO:0016491">
    <property type="term" value="F:oxidoreductase activity"/>
    <property type="evidence" value="ECO:0007669"/>
    <property type="project" value="InterPro"/>
</dbReference>
<gene>
    <name evidence="1" type="ORF">E1269_21985</name>
</gene>
<proteinExistence type="predicted"/>
<dbReference type="AlphaFoldDB" id="A0A4R5CWB9"/>
<comment type="caution">
    <text evidence="1">The sequence shown here is derived from an EMBL/GenBank/DDBJ whole genome shotgun (WGS) entry which is preliminary data.</text>
</comment>
<evidence type="ECO:0000313" key="2">
    <source>
        <dbReference type="Proteomes" id="UP000294739"/>
    </source>
</evidence>
<dbReference type="RefSeq" id="WP_131898543.1">
    <property type="nucleotide sequence ID" value="NZ_SMKZ01000037.1"/>
</dbReference>
<sequence>MVFSTRMARFNKAVTNRLTRVIAPWMPGFGMLTHRGRSSGRVYRIPIMVFRVDSGFAIALTYGADTDWVKNVLAAGGCELQTRLRRYHLVEPRLVHDEDRAAMPVGVRQILALQRVDDFLFFDAKPE</sequence>
<reference evidence="1 2" key="1">
    <citation type="submission" date="2019-03" db="EMBL/GenBank/DDBJ databases">
        <title>Draft genome sequences of novel Actinobacteria.</title>
        <authorList>
            <person name="Sahin N."/>
            <person name="Ay H."/>
            <person name="Saygin H."/>
        </authorList>
    </citation>
    <scope>NUCLEOTIDE SEQUENCE [LARGE SCALE GENOMIC DNA]</scope>
    <source>
        <strain evidence="1 2">5K138</strain>
    </source>
</reference>
<dbReference type="Gene3D" id="2.30.110.10">
    <property type="entry name" value="Electron Transport, Fmn-binding Protein, Chain A"/>
    <property type="match status" value="1"/>
</dbReference>
<dbReference type="NCBIfam" id="TIGR00026">
    <property type="entry name" value="hi_GC_TIGR00026"/>
    <property type="match status" value="1"/>
</dbReference>
<name>A0A4R5CWB9_9ACTN</name>
<keyword evidence="2" id="KW-1185">Reference proteome</keyword>
<dbReference type="Pfam" id="PF04075">
    <property type="entry name" value="F420H2_quin_red"/>
    <property type="match status" value="1"/>
</dbReference>